<dbReference type="Proteomes" id="UP000319897">
    <property type="component" value="Unassembled WGS sequence"/>
</dbReference>
<dbReference type="EMBL" id="VFSU01000034">
    <property type="protein sequence ID" value="TPE58517.1"/>
    <property type="molecule type" value="Genomic_DNA"/>
</dbReference>
<proteinExistence type="predicted"/>
<dbReference type="OrthoDB" id="7450850at2"/>
<organism evidence="1 2">
    <name type="scientific">Sandaracinobacter neustonicus</name>
    <dbReference type="NCBI Taxonomy" id="1715348"/>
    <lineage>
        <taxon>Bacteria</taxon>
        <taxon>Pseudomonadati</taxon>
        <taxon>Pseudomonadota</taxon>
        <taxon>Alphaproteobacteria</taxon>
        <taxon>Sphingomonadales</taxon>
        <taxon>Sphingosinicellaceae</taxon>
        <taxon>Sandaracinobacter</taxon>
    </lineage>
</organism>
<dbReference type="RefSeq" id="WP_140929370.1">
    <property type="nucleotide sequence ID" value="NZ_VFSU01000034.1"/>
</dbReference>
<protein>
    <submittedName>
        <fullName evidence="1">DUF3168 domain-containing protein</fullName>
    </submittedName>
</protein>
<evidence type="ECO:0000313" key="1">
    <source>
        <dbReference type="EMBL" id="TPE58517.1"/>
    </source>
</evidence>
<gene>
    <name evidence="1" type="ORF">FJQ54_15740</name>
</gene>
<dbReference type="InterPro" id="IPR021508">
    <property type="entry name" value="Gp17-like"/>
</dbReference>
<sequence length="132" mass="14362">MKASLELQRLVASALAEDAHLAARAIAVFDGPPANARPPYLSIGGDTVVSRAWQGGEGTEHRFTISLWDNRDSLAEAKAVLADVERAVLAIPAFRPGLRLIGLRLARGSVRRTAKNWMLGQLEFRTLSVMEN</sequence>
<reference evidence="1 2" key="1">
    <citation type="submission" date="2019-06" db="EMBL/GenBank/DDBJ databases">
        <authorList>
            <person name="Lee I."/>
            <person name="Jang G.I."/>
            <person name="Hwang C.Y."/>
        </authorList>
    </citation>
    <scope>NUCLEOTIDE SEQUENCE [LARGE SCALE GENOMIC DNA]</scope>
    <source>
        <strain evidence="1 2">PAMC 28131</strain>
    </source>
</reference>
<name>A0A501XDX7_9SPHN</name>
<dbReference type="Gene3D" id="3.30.2000.30">
    <property type="match status" value="1"/>
</dbReference>
<comment type="caution">
    <text evidence="1">The sequence shown here is derived from an EMBL/GenBank/DDBJ whole genome shotgun (WGS) entry which is preliminary data.</text>
</comment>
<dbReference type="InterPro" id="IPR053745">
    <property type="entry name" value="Viral_Tail_Comp_sf"/>
</dbReference>
<dbReference type="AlphaFoldDB" id="A0A501XDX7"/>
<keyword evidence="2" id="KW-1185">Reference proteome</keyword>
<evidence type="ECO:0000313" key="2">
    <source>
        <dbReference type="Proteomes" id="UP000319897"/>
    </source>
</evidence>
<dbReference type="Pfam" id="PF11367">
    <property type="entry name" value="Tail_completion_gp17"/>
    <property type="match status" value="1"/>
</dbReference>
<accession>A0A501XDX7</accession>